<feature type="region of interest" description="Disordered" evidence="1">
    <location>
        <begin position="67"/>
        <end position="88"/>
    </location>
</feature>
<dbReference type="EMBL" id="CP042326">
    <property type="protein sequence ID" value="QDZ40595.1"/>
    <property type="molecule type" value="Genomic_DNA"/>
</dbReference>
<name>A0A5B8NKV6_9CHRO</name>
<proteinExistence type="predicted"/>
<dbReference type="Gene3D" id="3.30.420.10">
    <property type="entry name" value="Ribonuclease H-like superfamily/Ribonuclease H"/>
    <property type="match status" value="1"/>
</dbReference>
<dbReference type="Proteomes" id="UP000318453">
    <property type="component" value="Chromosome"/>
</dbReference>
<dbReference type="EMBL" id="CP042326">
    <property type="protein sequence ID" value="QDZ39009.1"/>
    <property type="molecule type" value="Genomic_DNA"/>
</dbReference>
<reference evidence="2" key="1">
    <citation type="submission" date="2019-08" db="EMBL/GenBank/DDBJ databases">
        <title>Carotenoids and Carotenoid Binding Proteins in the Halophilic Cyanobacterium Euhalothece sp. ZM00.</title>
        <authorList>
            <person name="Cho S.M."/>
            <person name="Song J.Y."/>
            <person name="Park Y.-I."/>
        </authorList>
    </citation>
    <scope>NUCLEOTIDE SEQUENCE [LARGE SCALE GENOMIC DNA]</scope>
    <source>
        <strain evidence="2">Z-M001</strain>
    </source>
</reference>
<accession>A0A5B8NKV6</accession>
<dbReference type="EMBL" id="CP042326">
    <property type="protein sequence ID" value="QDZ38749.1"/>
    <property type="molecule type" value="Genomic_DNA"/>
</dbReference>
<evidence type="ECO:0000313" key="6">
    <source>
        <dbReference type="Proteomes" id="UP000318453"/>
    </source>
</evidence>
<dbReference type="Pfam" id="PF07592">
    <property type="entry name" value="DDE_Tnp_ISAZ013"/>
    <property type="match status" value="1"/>
</dbReference>
<dbReference type="AlphaFoldDB" id="A0A5B8NKV6"/>
<evidence type="ECO:0000313" key="4">
    <source>
        <dbReference type="EMBL" id="QDZ39134.1"/>
    </source>
</evidence>
<gene>
    <name evidence="2" type="ORF">FRE64_01600</name>
    <name evidence="3" type="ORF">FRE64_03075</name>
    <name evidence="4" type="ORF">FRE64_03795</name>
    <name evidence="5" type="ORF">FRE64_11900</name>
</gene>
<dbReference type="InterPro" id="IPR036397">
    <property type="entry name" value="RNaseH_sf"/>
</dbReference>
<dbReference type="KEGG" id="enn:FRE64_11900"/>
<dbReference type="GO" id="GO:0003676">
    <property type="term" value="F:nucleic acid binding"/>
    <property type="evidence" value="ECO:0007669"/>
    <property type="project" value="InterPro"/>
</dbReference>
<dbReference type="KEGG" id="enn:FRE64_03795"/>
<evidence type="ECO:0000313" key="5">
    <source>
        <dbReference type="EMBL" id="QDZ40595.1"/>
    </source>
</evidence>
<dbReference type="OrthoDB" id="149069at2"/>
<dbReference type="KEGG" id="enn:FRE64_01600"/>
<evidence type="ECO:0000313" key="3">
    <source>
        <dbReference type="EMBL" id="QDZ39009.1"/>
    </source>
</evidence>
<evidence type="ECO:0000256" key="1">
    <source>
        <dbReference type="SAM" id="MobiDB-lite"/>
    </source>
</evidence>
<protein>
    <recommendedName>
        <fullName evidence="7">Transposase</fullName>
    </recommendedName>
</protein>
<sequence length="268" mass="30665">MTNPTNNWSNVKSPRLPFKKTLKTKPLKKIPETDAIFEQVATANQAADDDPTVLRISIDSKAKVKLGNLSRGGKDRRQAPPQADDHDTQWHTTLLPFGILNLRTDNLALYMSESPETSDFIVDCLEHWWKSNQGNFPEVNTLAINLDGGSATRSNRTQFIKRIVEFSRHYQLQIRLIYYPPYHSKYNPIERCWAALEQFWNGAILDSIDTALRWASKMSWKGSQPVVHHVTKLYQTGVKVDPESLADYRVDWHPSESLPKWSVTVGSF</sequence>
<organism evidence="2 6">
    <name type="scientific">Euhalothece natronophila Z-M001</name>
    <dbReference type="NCBI Taxonomy" id="522448"/>
    <lineage>
        <taxon>Bacteria</taxon>
        <taxon>Bacillati</taxon>
        <taxon>Cyanobacteriota</taxon>
        <taxon>Cyanophyceae</taxon>
        <taxon>Oscillatoriophycideae</taxon>
        <taxon>Chroococcales</taxon>
        <taxon>Halothecacae</taxon>
        <taxon>Halothece cluster</taxon>
        <taxon>Euhalothece</taxon>
    </lineage>
</organism>
<evidence type="ECO:0000313" key="2">
    <source>
        <dbReference type="EMBL" id="QDZ38749.1"/>
    </source>
</evidence>
<dbReference type="InterPro" id="IPR011518">
    <property type="entry name" value="Transposase_36"/>
</dbReference>
<evidence type="ECO:0008006" key="7">
    <source>
        <dbReference type="Google" id="ProtNLM"/>
    </source>
</evidence>
<keyword evidence="6" id="KW-1185">Reference proteome</keyword>
<feature type="compositionally biased region" description="Basic and acidic residues" evidence="1">
    <location>
        <begin position="72"/>
        <end position="88"/>
    </location>
</feature>
<dbReference type="EMBL" id="CP042326">
    <property type="protein sequence ID" value="QDZ39134.1"/>
    <property type="molecule type" value="Genomic_DNA"/>
</dbReference>
<dbReference type="KEGG" id="enn:FRE64_03075"/>